<name>A0ABR3QBJ7_9TREE</name>
<evidence type="ECO:0000313" key="2">
    <source>
        <dbReference type="EMBL" id="KAL1412090.1"/>
    </source>
</evidence>
<dbReference type="Proteomes" id="UP001565368">
    <property type="component" value="Unassembled WGS sequence"/>
</dbReference>
<comment type="caution">
    <text evidence="2">The sequence shown here is derived from an EMBL/GenBank/DDBJ whole genome shotgun (WGS) entry which is preliminary data.</text>
</comment>
<accession>A0ABR3QBJ7</accession>
<dbReference type="GeneID" id="95984130"/>
<feature type="compositionally biased region" description="Low complexity" evidence="1">
    <location>
        <begin position="1"/>
        <end position="27"/>
    </location>
</feature>
<dbReference type="RefSeq" id="XP_069212034.1">
    <property type="nucleotide sequence ID" value="XM_069351648.1"/>
</dbReference>
<reference evidence="2 3" key="1">
    <citation type="submission" date="2023-08" db="EMBL/GenBank/DDBJ databases">
        <title>Annotated Genome Sequence of Vanrija albida AlHP1.</title>
        <authorList>
            <person name="Herzog R."/>
        </authorList>
    </citation>
    <scope>NUCLEOTIDE SEQUENCE [LARGE SCALE GENOMIC DNA]</scope>
    <source>
        <strain evidence="2 3">AlHP1</strain>
    </source>
</reference>
<keyword evidence="3" id="KW-1185">Reference proteome</keyword>
<organism evidence="2 3">
    <name type="scientific">Vanrija albida</name>
    <dbReference type="NCBI Taxonomy" id="181172"/>
    <lineage>
        <taxon>Eukaryota</taxon>
        <taxon>Fungi</taxon>
        <taxon>Dikarya</taxon>
        <taxon>Basidiomycota</taxon>
        <taxon>Agaricomycotina</taxon>
        <taxon>Tremellomycetes</taxon>
        <taxon>Trichosporonales</taxon>
        <taxon>Trichosporonaceae</taxon>
        <taxon>Vanrija</taxon>
    </lineage>
</organism>
<feature type="region of interest" description="Disordered" evidence="1">
    <location>
        <begin position="1"/>
        <end position="70"/>
    </location>
</feature>
<gene>
    <name evidence="2" type="ORF">Q8F55_003087</name>
</gene>
<evidence type="ECO:0000256" key="1">
    <source>
        <dbReference type="SAM" id="MobiDB-lite"/>
    </source>
</evidence>
<sequence>MLARTLSSATRAARTRTTITTPTPTRTLCSFPPGPLCRPNADTTPAPSAEQEAFERTLRTPKAPGEPEGLTPEAALNELVRQAKAEGVFATEDVNPITGQWQNTALRGRLRSLFRSKAGSPAPAKEE</sequence>
<evidence type="ECO:0000313" key="3">
    <source>
        <dbReference type="Proteomes" id="UP001565368"/>
    </source>
</evidence>
<dbReference type="EMBL" id="JBBXJM010000002">
    <property type="protein sequence ID" value="KAL1412090.1"/>
    <property type="molecule type" value="Genomic_DNA"/>
</dbReference>
<protein>
    <submittedName>
        <fullName evidence="2">Uncharacterized protein</fullName>
    </submittedName>
</protein>
<proteinExistence type="predicted"/>